<dbReference type="OrthoDB" id="1673621at2759"/>
<dbReference type="PANTHER" id="PTHR33868:SF10">
    <property type="entry name" value="OS08G0483100 PROTEIN"/>
    <property type="match status" value="1"/>
</dbReference>
<protein>
    <submittedName>
        <fullName evidence="1">Uncharacterized protein</fullName>
    </submittedName>
</protein>
<evidence type="ECO:0000313" key="2">
    <source>
        <dbReference type="Proteomes" id="UP000657918"/>
    </source>
</evidence>
<sequence length="237" mass="26952">MAGWPATNNQKMSSRAVKENDTWLGPLLSPNSGTDLLQNCDLPPPLKVFSWSDRTVISSMSRGFSMTGREHDRVDFDVYGGFGGENYEKLELLKALRLSQTRAREAERKAASLVKEKDCVANALLRDSFQLFVYRQWVRLLEFQVLKAQTQRQQQEKKLCCKCGRSEEAKDHSEKEEEEEAPYVGSRESWIGVALTFCMGIVGLRLAFGCCYFLRDHPCVSVSPSEILLKKITRNIM</sequence>
<gene>
    <name evidence="1" type="ORF">SADUNF_Sadunf05G0045400</name>
</gene>
<dbReference type="EMBL" id="JADGMS010000005">
    <property type="protein sequence ID" value="KAF9681846.1"/>
    <property type="molecule type" value="Genomic_DNA"/>
</dbReference>
<reference evidence="1 2" key="1">
    <citation type="submission" date="2020-10" db="EMBL/GenBank/DDBJ databases">
        <title>Plant Genome Project.</title>
        <authorList>
            <person name="Zhang R.-G."/>
        </authorList>
    </citation>
    <scope>NUCLEOTIDE SEQUENCE [LARGE SCALE GENOMIC DNA]</scope>
    <source>
        <strain evidence="1">FAFU-HL-1</strain>
        <tissue evidence="1">Leaf</tissue>
    </source>
</reference>
<organism evidence="1 2">
    <name type="scientific">Salix dunnii</name>
    <dbReference type="NCBI Taxonomy" id="1413687"/>
    <lineage>
        <taxon>Eukaryota</taxon>
        <taxon>Viridiplantae</taxon>
        <taxon>Streptophyta</taxon>
        <taxon>Embryophyta</taxon>
        <taxon>Tracheophyta</taxon>
        <taxon>Spermatophyta</taxon>
        <taxon>Magnoliopsida</taxon>
        <taxon>eudicotyledons</taxon>
        <taxon>Gunneridae</taxon>
        <taxon>Pentapetalae</taxon>
        <taxon>rosids</taxon>
        <taxon>fabids</taxon>
        <taxon>Malpighiales</taxon>
        <taxon>Salicaceae</taxon>
        <taxon>Saliceae</taxon>
        <taxon>Salix</taxon>
    </lineage>
</organism>
<dbReference type="Proteomes" id="UP000657918">
    <property type="component" value="Unassembled WGS sequence"/>
</dbReference>
<proteinExistence type="predicted"/>
<keyword evidence="2" id="KW-1185">Reference proteome</keyword>
<name>A0A835N1S4_9ROSI</name>
<evidence type="ECO:0000313" key="1">
    <source>
        <dbReference type="EMBL" id="KAF9681846.1"/>
    </source>
</evidence>
<dbReference type="PANTHER" id="PTHR33868">
    <property type="entry name" value="EXPRESSED PROTEIN"/>
    <property type="match status" value="1"/>
</dbReference>
<accession>A0A835N1S4</accession>
<comment type="caution">
    <text evidence="1">The sequence shown here is derived from an EMBL/GenBank/DDBJ whole genome shotgun (WGS) entry which is preliminary data.</text>
</comment>
<dbReference type="AlphaFoldDB" id="A0A835N1S4"/>